<dbReference type="GO" id="GO:0005524">
    <property type="term" value="F:ATP binding"/>
    <property type="evidence" value="ECO:0007669"/>
    <property type="project" value="UniProtKB-KW"/>
</dbReference>
<dbReference type="InterPro" id="IPR011006">
    <property type="entry name" value="CheY-like_superfamily"/>
</dbReference>
<dbReference type="PROSITE" id="PS50109">
    <property type="entry name" value="HIS_KIN"/>
    <property type="match status" value="1"/>
</dbReference>
<dbReference type="SMART" id="SM00448">
    <property type="entry name" value="REC"/>
    <property type="match status" value="1"/>
</dbReference>
<evidence type="ECO:0000256" key="4">
    <source>
        <dbReference type="ARBA" id="ARBA00022679"/>
    </source>
</evidence>
<dbReference type="Proteomes" id="UP000252107">
    <property type="component" value="Unassembled WGS sequence"/>
</dbReference>
<dbReference type="AlphaFoldDB" id="A0A367RN69"/>
<dbReference type="SUPFAM" id="SSF52172">
    <property type="entry name" value="CheY-like"/>
    <property type="match status" value="1"/>
</dbReference>
<dbReference type="SUPFAM" id="SSF47384">
    <property type="entry name" value="Homodimeric domain of signal transducing histidine kinase"/>
    <property type="match status" value="1"/>
</dbReference>
<reference evidence="12" key="1">
    <citation type="submission" date="2016-04" db="EMBL/GenBank/DDBJ databases">
        <authorList>
            <person name="Tabuchi Yagui T.R."/>
        </authorList>
    </citation>
    <scope>NUCLEOTIDE SEQUENCE [LARGE SCALE GENOMIC DNA]</scope>
    <source>
        <strain evidence="12">NIES-26</strain>
    </source>
</reference>
<accession>A0A367RN69</accession>
<keyword evidence="7" id="KW-0067">ATP-binding</keyword>
<organism evidence="12 13">
    <name type="scientific">Nostoc minutum NIES-26</name>
    <dbReference type="NCBI Taxonomy" id="1844469"/>
    <lineage>
        <taxon>Bacteria</taxon>
        <taxon>Bacillati</taxon>
        <taxon>Cyanobacteriota</taxon>
        <taxon>Cyanophyceae</taxon>
        <taxon>Nostocales</taxon>
        <taxon>Nostocaceae</taxon>
        <taxon>Nostoc</taxon>
    </lineage>
</organism>
<dbReference type="CDD" id="cd00082">
    <property type="entry name" value="HisKA"/>
    <property type="match status" value="1"/>
</dbReference>
<dbReference type="PANTHER" id="PTHR43065">
    <property type="entry name" value="SENSOR HISTIDINE KINASE"/>
    <property type="match status" value="1"/>
</dbReference>
<dbReference type="SUPFAM" id="SSF55874">
    <property type="entry name" value="ATPase domain of HSP90 chaperone/DNA topoisomerase II/histidine kinase"/>
    <property type="match status" value="2"/>
</dbReference>
<evidence type="ECO:0000256" key="3">
    <source>
        <dbReference type="ARBA" id="ARBA00022553"/>
    </source>
</evidence>
<keyword evidence="8" id="KW-0902">Two-component regulatory system</keyword>
<sequence length="482" mass="54005">MPLNKINNCKGNILVVDDTPDNLRLLSAMLTAQGFEVRKALNGKMALTACQMVLPDLILLDINMPGMNGYEVCQKLKADDKTCEVPVIFISALDDVVDKVKAFDVGGVDYITKPFHGAEVLLRIENQINLRSLQITLQEKNFLLQEALDNLKAAQVQQIQNEKMVALGQLVAGIAHEVNNPISFIYGNLQYASQYVRELINIIELYQQEYSQPTPKIQKIVNDVDLNFVINDLQDLMGAMYRGADRIREIVLALQNFSRHDEAEMKAVDIHEGIDNTLVMLQHRLRETANRPAIDIVKEYHDLPLVTCYASELNQVFMHILNNAIDSLEKRGREQDKSEAQISTIGTLGEIETNQRIGSQLSQKDTLRELARSLAASYQTSEHQNKWKQPIQNLRIRIRTELTEFNTVNIAIADNGIGIHESLQSRLFDPFFTTKPVGKGSGLGLSISHQIVVQKHRGQITYSSSLGQGAEFAIAIPIKPPA</sequence>
<evidence type="ECO:0000256" key="5">
    <source>
        <dbReference type="ARBA" id="ARBA00022741"/>
    </source>
</evidence>
<dbReference type="SMART" id="SM00387">
    <property type="entry name" value="HATPase_c"/>
    <property type="match status" value="1"/>
</dbReference>
<dbReference type="CDD" id="cd19920">
    <property type="entry name" value="REC_PA4781-like"/>
    <property type="match status" value="1"/>
</dbReference>
<name>A0A367RN69_9NOSO</name>
<keyword evidence="5" id="KW-0547">Nucleotide-binding</keyword>
<comment type="catalytic activity">
    <reaction evidence="1">
        <text>ATP + protein L-histidine = ADP + protein N-phospho-L-histidine.</text>
        <dbReference type="EC" id="2.7.13.3"/>
    </reaction>
</comment>
<protein>
    <recommendedName>
        <fullName evidence="2">histidine kinase</fullName>
        <ecNumber evidence="2">2.7.13.3</ecNumber>
    </recommendedName>
</protein>
<feature type="domain" description="Histidine kinase" evidence="10">
    <location>
        <begin position="173"/>
        <end position="480"/>
    </location>
</feature>
<keyword evidence="6 12" id="KW-0418">Kinase</keyword>
<dbReference type="Gene3D" id="1.10.287.130">
    <property type="match status" value="1"/>
</dbReference>
<comment type="caution">
    <text evidence="12">The sequence shown here is derived from an EMBL/GenBank/DDBJ whole genome shotgun (WGS) entry which is preliminary data.</text>
</comment>
<dbReference type="EC" id="2.7.13.3" evidence="2"/>
<evidence type="ECO:0000256" key="6">
    <source>
        <dbReference type="ARBA" id="ARBA00022777"/>
    </source>
</evidence>
<keyword evidence="4" id="KW-0808">Transferase</keyword>
<dbReference type="InterPro" id="IPR003594">
    <property type="entry name" value="HATPase_dom"/>
</dbReference>
<dbReference type="Gene3D" id="3.40.50.2300">
    <property type="match status" value="1"/>
</dbReference>
<keyword evidence="3 9" id="KW-0597">Phosphoprotein</keyword>
<evidence type="ECO:0000313" key="12">
    <source>
        <dbReference type="EMBL" id="RCJ37925.1"/>
    </source>
</evidence>
<dbReference type="InterPro" id="IPR003661">
    <property type="entry name" value="HisK_dim/P_dom"/>
</dbReference>
<gene>
    <name evidence="12" type="ORF">A6770_14165</name>
</gene>
<dbReference type="InterPro" id="IPR036097">
    <property type="entry name" value="HisK_dim/P_sf"/>
</dbReference>
<dbReference type="InterPro" id="IPR036890">
    <property type="entry name" value="HATPase_C_sf"/>
</dbReference>
<evidence type="ECO:0000256" key="2">
    <source>
        <dbReference type="ARBA" id="ARBA00012438"/>
    </source>
</evidence>
<dbReference type="Pfam" id="PF02518">
    <property type="entry name" value="HATPase_c"/>
    <property type="match status" value="1"/>
</dbReference>
<evidence type="ECO:0000256" key="9">
    <source>
        <dbReference type="PROSITE-ProRule" id="PRU00169"/>
    </source>
</evidence>
<feature type="modified residue" description="4-aspartylphosphate" evidence="9">
    <location>
        <position position="61"/>
    </location>
</feature>
<evidence type="ECO:0000313" key="13">
    <source>
        <dbReference type="Proteomes" id="UP000252107"/>
    </source>
</evidence>
<evidence type="ECO:0000256" key="7">
    <source>
        <dbReference type="ARBA" id="ARBA00022840"/>
    </source>
</evidence>
<keyword evidence="13" id="KW-1185">Reference proteome</keyword>
<evidence type="ECO:0000259" key="10">
    <source>
        <dbReference type="PROSITE" id="PS50109"/>
    </source>
</evidence>
<dbReference type="EMBL" id="LXQD01000109">
    <property type="protein sequence ID" value="RCJ37925.1"/>
    <property type="molecule type" value="Genomic_DNA"/>
</dbReference>
<feature type="domain" description="Response regulatory" evidence="11">
    <location>
        <begin position="12"/>
        <end position="128"/>
    </location>
</feature>
<proteinExistence type="predicted"/>
<dbReference type="GO" id="GO:0000155">
    <property type="term" value="F:phosphorelay sensor kinase activity"/>
    <property type="evidence" value="ECO:0007669"/>
    <property type="project" value="InterPro"/>
</dbReference>
<dbReference type="InterPro" id="IPR001789">
    <property type="entry name" value="Sig_transdc_resp-reg_receiver"/>
</dbReference>
<evidence type="ECO:0000256" key="8">
    <source>
        <dbReference type="ARBA" id="ARBA00023012"/>
    </source>
</evidence>
<dbReference type="InterPro" id="IPR005467">
    <property type="entry name" value="His_kinase_dom"/>
</dbReference>
<evidence type="ECO:0000256" key="1">
    <source>
        <dbReference type="ARBA" id="ARBA00000085"/>
    </source>
</evidence>
<dbReference type="Pfam" id="PF00072">
    <property type="entry name" value="Response_reg"/>
    <property type="match status" value="1"/>
</dbReference>
<dbReference type="Gene3D" id="3.30.565.10">
    <property type="entry name" value="Histidine kinase-like ATPase, C-terminal domain"/>
    <property type="match status" value="1"/>
</dbReference>
<dbReference type="InterPro" id="IPR004358">
    <property type="entry name" value="Sig_transdc_His_kin-like_C"/>
</dbReference>
<dbReference type="PROSITE" id="PS50110">
    <property type="entry name" value="RESPONSE_REGULATORY"/>
    <property type="match status" value="1"/>
</dbReference>
<dbReference type="PRINTS" id="PR00344">
    <property type="entry name" value="BCTRLSENSOR"/>
</dbReference>
<dbReference type="PANTHER" id="PTHR43065:SF10">
    <property type="entry name" value="PEROXIDE STRESS-ACTIVATED HISTIDINE KINASE MAK3"/>
    <property type="match status" value="1"/>
</dbReference>
<evidence type="ECO:0000259" key="11">
    <source>
        <dbReference type="PROSITE" id="PS50110"/>
    </source>
</evidence>